<keyword evidence="2" id="KW-1185">Reference proteome</keyword>
<reference evidence="1 2" key="1">
    <citation type="submission" date="2012-06" db="EMBL/GenBank/DDBJ databases">
        <title>Finished chromosome of genome of Oscillatoria acuminata PCC 6304.</title>
        <authorList>
            <consortium name="US DOE Joint Genome Institute"/>
            <person name="Gugger M."/>
            <person name="Coursin T."/>
            <person name="Rippka R."/>
            <person name="Tandeau De Marsac N."/>
            <person name="Huntemann M."/>
            <person name="Wei C.-L."/>
            <person name="Han J."/>
            <person name="Detter J.C."/>
            <person name="Han C."/>
            <person name="Tapia R."/>
            <person name="Davenport K."/>
            <person name="Daligault H."/>
            <person name="Erkkila T."/>
            <person name="Gu W."/>
            <person name="Munk A.C.C."/>
            <person name="Teshima H."/>
            <person name="Xu Y."/>
            <person name="Chain P."/>
            <person name="Chen A."/>
            <person name="Krypides N."/>
            <person name="Mavromatis K."/>
            <person name="Markowitz V."/>
            <person name="Szeto E."/>
            <person name="Ivanova N."/>
            <person name="Mikhailova N."/>
            <person name="Ovchinnikova G."/>
            <person name="Pagani I."/>
            <person name="Pati A."/>
            <person name="Goodwin L."/>
            <person name="Peters L."/>
            <person name="Pitluck S."/>
            <person name="Woyke T."/>
            <person name="Kerfeld C."/>
        </authorList>
    </citation>
    <scope>NUCLEOTIDE SEQUENCE [LARGE SCALE GENOMIC DNA]</scope>
    <source>
        <strain evidence="1 2">PCC 6304</strain>
    </source>
</reference>
<organism evidence="1 2">
    <name type="scientific">Oscillatoria acuminata PCC 6304</name>
    <dbReference type="NCBI Taxonomy" id="56110"/>
    <lineage>
        <taxon>Bacteria</taxon>
        <taxon>Bacillati</taxon>
        <taxon>Cyanobacteriota</taxon>
        <taxon>Cyanophyceae</taxon>
        <taxon>Oscillatoriophycideae</taxon>
        <taxon>Oscillatoriales</taxon>
        <taxon>Oscillatoriaceae</taxon>
        <taxon>Oscillatoria</taxon>
    </lineage>
</organism>
<dbReference type="InParanoid" id="K9TNY5"/>
<proteinExistence type="predicted"/>
<dbReference type="AlphaFoldDB" id="K9TNY5"/>
<accession>K9TNY5</accession>
<dbReference type="HOGENOM" id="CLU_2667554_0_0_3"/>
<sequence length="75" mass="8815">MLYSKMLKLGFNELSDRLSFNGLYHFPIGLVSRGILNFFEDRSHPNYTLLAKFFQGRSCIYNLIHLEMGLKRVKD</sequence>
<name>K9TNY5_9CYAN</name>
<gene>
    <name evidence="1" type="ORF">Oscil6304_5070</name>
</gene>
<dbReference type="RefSeq" id="WP_015151186.1">
    <property type="nucleotide sequence ID" value="NC_019693.1"/>
</dbReference>
<evidence type="ECO:0000313" key="2">
    <source>
        <dbReference type="Proteomes" id="UP000010367"/>
    </source>
</evidence>
<dbReference type="EMBL" id="CP003607">
    <property type="protein sequence ID" value="AFY84572.1"/>
    <property type="molecule type" value="Genomic_DNA"/>
</dbReference>
<evidence type="ECO:0000313" key="1">
    <source>
        <dbReference type="EMBL" id="AFY84572.1"/>
    </source>
</evidence>
<protein>
    <submittedName>
        <fullName evidence="1">Uncharacterized protein</fullName>
    </submittedName>
</protein>
<dbReference type="Proteomes" id="UP000010367">
    <property type="component" value="Chromosome"/>
</dbReference>
<dbReference type="KEGG" id="oac:Oscil6304_5070"/>